<dbReference type="PANTHER" id="PTHR30482">
    <property type="entry name" value="HIGH-AFFINITY BRANCHED-CHAIN AMINO ACID TRANSPORT SYSTEM PERMEASE"/>
    <property type="match status" value="1"/>
</dbReference>
<dbReference type="Proteomes" id="UP000030700">
    <property type="component" value="Unassembled WGS sequence"/>
</dbReference>
<dbReference type="PRINTS" id="PR00173">
    <property type="entry name" value="EDTRNSPORT"/>
</dbReference>
<comment type="subcellular location">
    <subcellularLocation>
        <location evidence="1">Cell membrane</location>
        <topology evidence="1">Multi-pass membrane protein</topology>
    </subcellularLocation>
</comment>
<evidence type="ECO:0000256" key="5">
    <source>
        <dbReference type="ARBA" id="ARBA00023136"/>
    </source>
</evidence>
<evidence type="ECO:0000313" key="8">
    <source>
        <dbReference type="Proteomes" id="UP000030700"/>
    </source>
</evidence>
<feature type="transmembrane region" description="Helical" evidence="6">
    <location>
        <begin position="266"/>
        <end position="288"/>
    </location>
</feature>
<keyword evidence="4 6" id="KW-1133">Transmembrane helix</keyword>
<dbReference type="STRING" id="1499966.U14_02688"/>
<dbReference type="InterPro" id="IPR043428">
    <property type="entry name" value="LivM-like"/>
</dbReference>
<dbReference type="AlphaFoldDB" id="A0A081BM28"/>
<accession>A0A081BM28</accession>
<organism evidence="7">
    <name type="scientific">Candidatus Moduliflexus flocculans</name>
    <dbReference type="NCBI Taxonomy" id="1499966"/>
    <lineage>
        <taxon>Bacteria</taxon>
        <taxon>Candidatus Moduliflexota</taxon>
        <taxon>Candidatus Moduliflexia</taxon>
        <taxon>Candidatus Moduliflexales</taxon>
        <taxon>Candidatus Moduliflexaceae</taxon>
    </lineage>
</organism>
<feature type="transmembrane region" description="Helical" evidence="6">
    <location>
        <begin position="62"/>
        <end position="81"/>
    </location>
</feature>
<dbReference type="GO" id="GO:0005886">
    <property type="term" value="C:plasma membrane"/>
    <property type="evidence" value="ECO:0007669"/>
    <property type="project" value="UniProtKB-SubCell"/>
</dbReference>
<feature type="transmembrane region" description="Helical" evidence="6">
    <location>
        <begin position="176"/>
        <end position="195"/>
    </location>
</feature>
<evidence type="ECO:0000256" key="6">
    <source>
        <dbReference type="SAM" id="Phobius"/>
    </source>
</evidence>
<keyword evidence="5 6" id="KW-0472">Membrane</keyword>
<keyword evidence="2" id="KW-1003">Cell membrane</keyword>
<protein>
    <submittedName>
        <fullName evidence="7">Inner-membrane translocator</fullName>
    </submittedName>
</protein>
<keyword evidence="8" id="KW-1185">Reference proteome</keyword>
<dbReference type="CDD" id="cd06581">
    <property type="entry name" value="TM_PBP1_LivM_like"/>
    <property type="match status" value="1"/>
</dbReference>
<evidence type="ECO:0000256" key="2">
    <source>
        <dbReference type="ARBA" id="ARBA00022475"/>
    </source>
</evidence>
<sequence>MRKYTGLLLYLLVGGLIVGLSQGKLLNAYIQLVIMYIGINIILSSSLNIVNGYMGEFTCGHAAFMAIGAYVTSVLNVWLFTKSQVFGPPALSPSFAIVLFPVTLLIGGVVASLAGLFIAIPSFKTRDDYLAIITLAVNYIVKSLIENIEQIGGARGFMGMRNVINEMTKVVNLPWMMIWILIATGLTVLVIYRFVNSNYGKGMLAIRDDEISAEIMGIDTRHIKVVAFMLSAGLAGIAGGLFAHILGYVNPGSFSIMKSTEVLVMIYLGGMGSLSGSVLSAILFTVLLELHRYISAPLETLVAAVPDGGFWGLISAPLEKVIVPLLVNKWVVIPFLLFMLMQYRPEGLLGHRELTDVFPKLRKWFSPQEER</sequence>
<dbReference type="PANTHER" id="PTHR30482:SF10">
    <property type="entry name" value="HIGH-AFFINITY BRANCHED-CHAIN AMINO ACID TRANSPORT PROTEIN BRAE"/>
    <property type="match status" value="1"/>
</dbReference>
<feature type="transmembrane region" description="Helical" evidence="6">
    <location>
        <begin position="33"/>
        <end position="50"/>
    </location>
</feature>
<keyword evidence="3 6" id="KW-0812">Transmembrane</keyword>
<reference evidence="7" key="1">
    <citation type="journal article" date="2015" name="PeerJ">
        <title>First genomic representation of candidate bacterial phylum KSB3 points to enhanced environmental sensing as a trigger of wastewater bulking.</title>
        <authorList>
            <person name="Sekiguchi Y."/>
            <person name="Ohashi A."/>
            <person name="Parks D.H."/>
            <person name="Yamauchi T."/>
            <person name="Tyson G.W."/>
            <person name="Hugenholtz P."/>
        </authorList>
    </citation>
    <scope>NUCLEOTIDE SEQUENCE [LARGE SCALE GENOMIC DNA]</scope>
</reference>
<feature type="transmembrane region" description="Helical" evidence="6">
    <location>
        <begin position="225"/>
        <end position="246"/>
    </location>
</feature>
<evidence type="ECO:0000256" key="1">
    <source>
        <dbReference type="ARBA" id="ARBA00004651"/>
    </source>
</evidence>
<evidence type="ECO:0000313" key="7">
    <source>
        <dbReference type="EMBL" id="GAK51444.1"/>
    </source>
</evidence>
<name>A0A081BM28_9BACT</name>
<feature type="transmembrane region" description="Helical" evidence="6">
    <location>
        <begin position="93"/>
        <end position="117"/>
    </location>
</feature>
<evidence type="ECO:0000256" key="3">
    <source>
        <dbReference type="ARBA" id="ARBA00022692"/>
    </source>
</evidence>
<feature type="transmembrane region" description="Helical" evidence="6">
    <location>
        <begin position="129"/>
        <end position="145"/>
    </location>
</feature>
<dbReference type="HOGENOM" id="CLU_031365_1_2_0"/>
<dbReference type="EMBL" id="DF820457">
    <property type="protein sequence ID" value="GAK51444.1"/>
    <property type="molecule type" value="Genomic_DNA"/>
</dbReference>
<gene>
    <name evidence="7" type="ORF">U14_02688</name>
</gene>
<proteinExistence type="predicted"/>
<dbReference type="Pfam" id="PF02653">
    <property type="entry name" value="BPD_transp_2"/>
    <property type="match status" value="1"/>
</dbReference>
<dbReference type="InterPro" id="IPR001851">
    <property type="entry name" value="ABC_transp_permease"/>
</dbReference>
<dbReference type="GO" id="GO:0015658">
    <property type="term" value="F:branched-chain amino acid transmembrane transporter activity"/>
    <property type="evidence" value="ECO:0007669"/>
    <property type="project" value="InterPro"/>
</dbReference>
<evidence type="ECO:0000256" key="4">
    <source>
        <dbReference type="ARBA" id="ARBA00022989"/>
    </source>
</evidence>